<evidence type="ECO:0000313" key="2">
    <source>
        <dbReference type="Proteomes" id="UP000219193"/>
    </source>
</evidence>
<sequence length="132" mass="15340">MESDSKILYKEESYKIIGACMKVHRGLGSGFLESVYEEALEQEFKNAEIPFERQVKLNIFYKEQKLKKYYIADFVCYDKIVLEVKSVKHIPVAFLSQLNNYLAATRKELGVLVNFGTTSLTYKRIINTTHSR</sequence>
<evidence type="ECO:0000313" key="1">
    <source>
        <dbReference type="EMBL" id="SOC80349.1"/>
    </source>
</evidence>
<keyword evidence="2" id="KW-1185">Reference proteome</keyword>
<reference evidence="2" key="1">
    <citation type="submission" date="2017-09" db="EMBL/GenBank/DDBJ databases">
        <authorList>
            <person name="Varghese N."/>
            <person name="Submissions S."/>
        </authorList>
    </citation>
    <scope>NUCLEOTIDE SEQUENCE [LARGE SCALE GENOMIC DNA]</scope>
    <source>
        <strain evidence="2">CGMCC 1.12641</strain>
    </source>
</reference>
<accession>A0A285X7G3</accession>
<name>A0A285X7G3_9FLAO</name>
<dbReference type="Proteomes" id="UP000219193">
    <property type="component" value="Unassembled WGS sequence"/>
</dbReference>
<dbReference type="NCBIfam" id="TIGR04256">
    <property type="entry name" value="GxxExxY"/>
    <property type="match status" value="1"/>
</dbReference>
<protein>
    <submittedName>
        <fullName evidence="1">GxxExxY protein</fullName>
    </submittedName>
</protein>
<dbReference type="InterPro" id="IPR026350">
    <property type="entry name" value="GxxExxY"/>
</dbReference>
<dbReference type="AlphaFoldDB" id="A0A285X7G3"/>
<organism evidence="1 2">
    <name type="scientific">Salinimicrobium sediminis</name>
    <dbReference type="NCBI Taxonomy" id="1343891"/>
    <lineage>
        <taxon>Bacteria</taxon>
        <taxon>Pseudomonadati</taxon>
        <taxon>Bacteroidota</taxon>
        <taxon>Flavobacteriia</taxon>
        <taxon>Flavobacteriales</taxon>
        <taxon>Flavobacteriaceae</taxon>
        <taxon>Salinimicrobium</taxon>
    </lineage>
</organism>
<gene>
    <name evidence="1" type="ORF">SAMN06296241_1898</name>
</gene>
<dbReference type="EMBL" id="OCMF01000002">
    <property type="protein sequence ID" value="SOC80349.1"/>
    <property type="molecule type" value="Genomic_DNA"/>
</dbReference>
<dbReference type="Pfam" id="PF13366">
    <property type="entry name" value="PDDEXK_3"/>
    <property type="match status" value="1"/>
</dbReference>
<proteinExistence type="predicted"/>